<dbReference type="RefSeq" id="WP_055279333.1">
    <property type="nucleotide sequence ID" value="NZ_CABIXA010000015.1"/>
</dbReference>
<organism evidence="2 3">
    <name type="scientific">Bacteroides finegoldii</name>
    <dbReference type="NCBI Taxonomy" id="338188"/>
    <lineage>
        <taxon>Bacteria</taxon>
        <taxon>Pseudomonadati</taxon>
        <taxon>Bacteroidota</taxon>
        <taxon>Bacteroidia</taxon>
        <taxon>Bacteroidales</taxon>
        <taxon>Bacteroidaceae</taxon>
        <taxon>Bacteroides</taxon>
    </lineage>
</organism>
<name>A0A174HGD6_9BACE</name>
<evidence type="ECO:0000256" key="1">
    <source>
        <dbReference type="SAM" id="SignalP"/>
    </source>
</evidence>
<feature type="signal peptide" evidence="1">
    <location>
        <begin position="1"/>
        <end position="23"/>
    </location>
</feature>
<reference evidence="2 3" key="1">
    <citation type="submission" date="2015-09" db="EMBL/GenBank/DDBJ databases">
        <authorList>
            <consortium name="Pathogen Informatics"/>
        </authorList>
    </citation>
    <scope>NUCLEOTIDE SEQUENCE [LARGE SCALE GENOMIC DNA]</scope>
    <source>
        <strain evidence="2 3">2789STDY5608840</strain>
    </source>
</reference>
<dbReference type="STRING" id="338188.ERS852397_02676"/>
<protein>
    <recommendedName>
        <fullName evidence="4">DUF4906 domain-containing protein</fullName>
    </recommendedName>
</protein>
<dbReference type="AlphaFoldDB" id="A0A174HGD6"/>
<keyword evidence="1" id="KW-0732">Signal</keyword>
<evidence type="ECO:0000313" key="2">
    <source>
        <dbReference type="EMBL" id="CUO73992.1"/>
    </source>
</evidence>
<evidence type="ECO:0000313" key="3">
    <source>
        <dbReference type="Proteomes" id="UP000095517"/>
    </source>
</evidence>
<dbReference type="PROSITE" id="PS51257">
    <property type="entry name" value="PROKAR_LIPOPROTEIN"/>
    <property type="match status" value="1"/>
</dbReference>
<proteinExistence type="predicted"/>
<dbReference type="Proteomes" id="UP000095517">
    <property type="component" value="Unassembled WGS sequence"/>
</dbReference>
<feature type="chain" id="PRO_5008023407" description="DUF4906 domain-containing protein" evidence="1">
    <location>
        <begin position="24"/>
        <end position="625"/>
    </location>
</feature>
<gene>
    <name evidence="2" type="ORF">ERS852397_02676</name>
</gene>
<accession>A0A174HGD6</accession>
<evidence type="ECO:0008006" key="4">
    <source>
        <dbReference type="Google" id="ProtNLM"/>
    </source>
</evidence>
<sequence>MKKRTILKNIYICLALFSTVLLVGCSKSDETPISDDPQPSGKGKITFNLHTPVAFLTKAVGVGDENGGTNDKIAFYQFSKEGKYEQRYVLNYEAASVGANGDTRSYTVELTSSTGGEKRFIIVESEDENNFPNMSGANTIDELLNSKTVAESGKLNPPFVMSNVKTDGKEYVTVTDVESSDNQVDVKLKRRVARFDLLNDPTESGLVIDKVYIKNRYTQGFIGDVSGSAGNISADVLEIPVADLANDGKSFYLYPTQLTSTLEQNEKTVVWATTKLANTNTEGPTLYLNLTADINVEANYLYQLNTKKIAGSTGFDISVEEWKDGTSIDWVTIEDGISVMDDKATIIAGTEIKGTYVKIAADAAMPYTIKRVVTDYSSAALDAAYDGSLPAWLTISSSTKNAGSGLYRHEIVYTVTAHPAKTSQFAITHLSGAVTDENLLAIGFVDPYPGTPLPCLSRGEKLYSPVHCRQSTYLVHNTVDKAYFCGNEGFTFDTPMKGKTGNEGAKNLCPEGWTALNNVEAKEYILWVGEHLKSQVMESIYTYCWSEADGEATDLRILAGYPYNKATPNVKDLACYGTWPSVAWLNINEKDLSIKDKTFYDYNNWDVKKDYGIPYRCIRDKAGWE</sequence>
<dbReference type="EMBL" id="CYZH01000015">
    <property type="protein sequence ID" value="CUO73992.1"/>
    <property type="molecule type" value="Genomic_DNA"/>
</dbReference>